<dbReference type="EMBL" id="MN740328">
    <property type="protein sequence ID" value="QHU00586.1"/>
    <property type="molecule type" value="Genomic_DNA"/>
</dbReference>
<organism evidence="1">
    <name type="scientific">viral metagenome</name>
    <dbReference type="NCBI Taxonomy" id="1070528"/>
    <lineage>
        <taxon>unclassified sequences</taxon>
        <taxon>metagenomes</taxon>
        <taxon>organismal metagenomes</taxon>
    </lineage>
</organism>
<reference evidence="1" key="1">
    <citation type="journal article" date="2020" name="Nature">
        <title>Giant virus diversity and host interactions through global metagenomics.</title>
        <authorList>
            <person name="Schulz F."/>
            <person name="Roux S."/>
            <person name="Paez-Espino D."/>
            <person name="Jungbluth S."/>
            <person name="Walsh D.A."/>
            <person name="Denef V.J."/>
            <person name="McMahon K.D."/>
            <person name="Konstantinidis K.T."/>
            <person name="Eloe-Fadrosh E.A."/>
            <person name="Kyrpides N.C."/>
            <person name="Woyke T."/>
        </authorList>
    </citation>
    <scope>NUCLEOTIDE SEQUENCE</scope>
    <source>
        <strain evidence="1">GVMAG-M-3300025860-20</strain>
    </source>
</reference>
<proteinExistence type="predicted"/>
<accession>A0A6C0J797</accession>
<evidence type="ECO:0000313" key="1">
    <source>
        <dbReference type="EMBL" id="QHU00586.1"/>
    </source>
</evidence>
<name>A0A6C0J797_9ZZZZ</name>
<dbReference type="AlphaFoldDB" id="A0A6C0J797"/>
<protein>
    <submittedName>
        <fullName evidence="1">Uncharacterized protein</fullName>
    </submittedName>
</protein>
<sequence>MVDNYNARRYFLLHITDKNNGTSLIKMTTIYCHWGGAPDAGDVTAFHEVSTASVIQVLDYLVEQFK</sequence>